<feature type="transmembrane region" description="Helical" evidence="1">
    <location>
        <begin position="112"/>
        <end position="128"/>
    </location>
</feature>
<dbReference type="InterPro" id="IPR025441">
    <property type="entry name" value="DUF4181"/>
</dbReference>
<dbReference type="EMBL" id="PDOD01000001">
    <property type="protein sequence ID" value="PYZ95050.1"/>
    <property type="molecule type" value="Genomic_DNA"/>
</dbReference>
<dbReference type="AlphaFoldDB" id="A0A323TKE1"/>
<evidence type="ECO:0000313" key="2">
    <source>
        <dbReference type="EMBL" id="PYZ95050.1"/>
    </source>
</evidence>
<feature type="transmembrane region" description="Helical" evidence="1">
    <location>
        <begin position="73"/>
        <end position="91"/>
    </location>
</feature>
<accession>A0A323TKE1</accession>
<keyword evidence="1" id="KW-0812">Transmembrane</keyword>
<reference evidence="2 3" key="1">
    <citation type="submission" date="2017-10" db="EMBL/GenBank/DDBJ databases">
        <title>Bacillus sp. nov., a halophilic bacterium isolated from a Keqin Lake.</title>
        <authorList>
            <person name="Wang H."/>
        </authorList>
    </citation>
    <scope>NUCLEOTIDE SEQUENCE [LARGE SCALE GENOMIC DNA]</scope>
    <source>
        <strain evidence="2 3">KQ-12</strain>
    </source>
</reference>
<dbReference type="Pfam" id="PF13789">
    <property type="entry name" value="DUF4181"/>
    <property type="match status" value="1"/>
</dbReference>
<organism evidence="2 3">
    <name type="scientific">Salipaludibacillus keqinensis</name>
    <dbReference type="NCBI Taxonomy" id="2045207"/>
    <lineage>
        <taxon>Bacteria</taxon>
        <taxon>Bacillati</taxon>
        <taxon>Bacillota</taxon>
        <taxon>Bacilli</taxon>
        <taxon>Bacillales</taxon>
        <taxon>Bacillaceae</taxon>
    </lineage>
</organism>
<comment type="caution">
    <text evidence="2">The sequence shown here is derived from an EMBL/GenBank/DDBJ whole genome shotgun (WGS) entry which is preliminary data.</text>
</comment>
<protein>
    <recommendedName>
        <fullName evidence="4">DUF4181 domain-containing protein</fullName>
    </recommendedName>
</protein>
<dbReference type="Proteomes" id="UP000248214">
    <property type="component" value="Unassembled WGS sequence"/>
</dbReference>
<evidence type="ECO:0008006" key="4">
    <source>
        <dbReference type="Google" id="ProtNLM"/>
    </source>
</evidence>
<evidence type="ECO:0000256" key="1">
    <source>
        <dbReference type="SAM" id="Phobius"/>
    </source>
</evidence>
<evidence type="ECO:0000313" key="3">
    <source>
        <dbReference type="Proteomes" id="UP000248214"/>
    </source>
</evidence>
<proteinExistence type="predicted"/>
<feature type="transmembrane region" description="Helical" evidence="1">
    <location>
        <begin position="6"/>
        <end position="24"/>
    </location>
</feature>
<keyword evidence="3" id="KW-1185">Reference proteome</keyword>
<name>A0A323TKE1_9BACI</name>
<keyword evidence="1" id="KW-0472">Membrane</keyword>
<dbReference type="RefSeq" id="WP_110608685.1">
    <property type="nucleotide sequence ID" value="NZ_PDOD01000001.1"/>
</dbReference>
<gene>
    <name evidence="2" type="ORF">CR194_05920</name>
</gene>
<sequence length="129" mass="15138">MSLNITILLIITLFFIYLTIDLILRKRHGKPMIETFFKDVFENRQKYFLAFEITVLGLLLLSIPLLASLPSERFFNVYSKFVIPFMGLLIFSSRSIEEYLYKRDNKDHVHSLLLVGLMISIMTVLFIVN</sequence>
<feature type="transmembrane region" description="Helical" evidence="1">
    <location>
        <begin position="47"/>
        <end position="67"/>
    </location>
</feature>
<keyword evidence="1" id="KW-1133">Transmembrane helix</keyword>